<organism evidence="5 6">
    <name type="scientific">Proteobacteria bacterium 228</name>
    <dbReference type="NCBI Taxonomy" id="2083153"/>
    <lineage>
        <taxon>Bacteria</taxon>
        <taxon>Pseudomonadati</taxon>
        <taxon>Pseudomonadota</taxon>
    </lineage>
</organism>
<feature type="binding site" evidence="4">
    <location>
        <position position="94"/>
    </location>
    <ligand>
        <name>a divalent metal cation</name>
        <dbReference type="ChEBI" id="CHEBI:60240"/>
        <label>1</label>
    </ligand>
</feature>
<dbReference type="NCBIfam" id="TIGR00010">
    <property type="entry name" value="YchF/TatD family DNA exonuclease"/>
    <property type="match status" value="1"/>
</dbReference>
<dbReference type="InterPro" id="IPR018228">
    <property type="entry name" value="DNase_TatD-rel_CS"/>
</dbReference>
<dbReference type="GO" id="GO:0046872">
    <property type="term" value="F:metal ion binding"/>
    <property type="evidence" value="ECO:0007669"/>
    <property type="project" value="UniProtKB-KW"/>
</dbReference>
<feature type="binding site" evidence="4">
    <location>
        <position position="157"/>
    </location>
    <ligand>
        <name>a divalent metal cation</name>
        <dbReference type="ChEBI" id="CHEBI:60240"/>
        <label>2</label>
    </ligand>
</feature>
<dbReference type="Proteomes" id="UP000238196">
    <property type="component" value="Unassembled WGS sequence"/>
</dbReference>
<dbReference type="PROSITE" id="PS01137">
    <property type="entry name" value="TATD_1"/>
    <property type="match status" value="1"/>
</dbReference>
<sequence>MKIVDSHCHLNMLKPELADGLDYILRAARERGVAEFLCIGVDLDKWQEVREIAERHDDVYATVGIHPLHPVDSLPSEEALMALADHPKVLAIGEAGLDYFYTESDEQREAQKQVFGLQLRVASKLNLPIVVHTREAREDTLELIRAYGSTQSAGVLHCFTENWEMAKAALDLGYYISFSGILTFRNADSLREVARKVPLDRVLVETDSPYLAPVPHRGKTNEPQYVVEVAQCLADLHQLPLARMAELTTTNYKALFHRA</sequence>
<dbReference type="FunFam" id="3.20.20.140:FF:000005">
    <property type="entry name" value="TatD family hydrolase"/>
    <property type="match status" value="1"/>
</dbReference>
<dbReference type="OrthoDB" id="5290141at2"/>
<dbReference type="GO" id="GO:0005829">
    <property type="term" value="C:cytosol"/>
    <property type="evidence" value="ECO:0007669"/>
    <property type="project" value="TreeGrafter"/>
</dbReference>
<evidence type="ECO:0000256" key="3">
    <source>
        <dbReference type="ARBA" id="ARBA00022801"/>
    </source>
</evidence>
<accession>A0A2S5KX85</accession>
<dbReference type="Pfam" id="PF01026">
    <property type="entry name" value="TatD_DNase"/>
    <property type="match status" value="1"/>
</dbReference>
<dbReference type="GO" id="GO:0004536">
    <property type="term" value="F:DNA nuclease activity"/>
    <property type="evidence" value="ECO:0007669"/>
    <property type="project" value="InterPro"/>
</dbReference>
<dbReference type="InterPro" id="IPR001130">
    <property type="entry name" value="TatD-like"/>
</dbReference>
<comment type="similarity">
    <text evidence="1">Belongs to the metallo-dependent hydrolases superfamily. TatD-type hydrolase family.</text>
</comment>
<dbReference type="InterPro" id="IPR015991">
    <property type="entry name" value="TatD/YcfH-like"/>
</dbReference>
<proteinExistence type="inferred from homology"/>
<feature type="binding site" evidence="4">
    <location>
        <position position="132"/>
    </location>
    <ligand>
        <name>a divalent metal cation</name>
        <dbReference type="ChEBI" id="CHEBI:60240"/>
        <label>2</label>
    </ligand>
</feature>
<dbReference type="AlphaFoldDB" id="A0A2S5KX85"/>
<keyword evidence="3 5" id="KW-0378">Hydrolase</keyword>
<evidence type="ECO:0000256" key="4">
    <source>
        <dbReference type="PIRSR" id="PIRSR005902-1"/>
    </source>
</evidence>
<evidence type="ECO:0000313" key="5">
    <source>
        <dbReference type="EMBL" id="PPC79390.1"/>
    </source>
</evidence>
<dbReference type="InterPro" id="IPR032466">
    <property type="entry name" value="Metal_Hydrolase"/>
</dbReference>
<keyword evidence="2 4" id="KW-0479">Metal-binding</keyword>
<dbReference type="PIRSF" id="PIRSF005902">
    <property type="entry name" value="DNase_TatD"/>
    <property type="match status" value="1"/>
</dbReference>
<dbReference type="CDD" id="cd01310">
    <property type="entry name" value="TatD_DNAse"/>
    <property type="match status" value="1"/>
</dbReference>
<dbReference type="EMBL" id="PRLP01000001">
    <property type="protein sequence ID" value="PPC79390.1"/>
    <property type="molecule type" value="Genomic_DNA"/>
</dbReference>
<gene>
    <name evidence="5" type="ORF">C4K68_00290</name>
</gene>
<evidence type="ECO:0000256" key="1">
    <source>
        <dbReference type="ARBA" id="ARBA00009275"/>
    </source>
</evidence>
<name>A0A2S5KX85_9PROT</name>
<feature type="binding site" evidence="4">
    <location>
        <position position="207"/>
    </location>
    <ligand>
        <name>a divalent metal cation</name>
        <dbReference type="ChEBI" id="CHEBI:60240"/>
        <label>1</label>
    </ligand>
</feature>
<evidence type="ECO:0000313" key="6">
    <source>
        <dbReference type="Proteomes" id="UP000238196"/>
    </source>
</evidence>
<feature type="binding site" evidence="4">
    <location>
        <position position="9"/>
    </location>
    <ligand>
        <name>a divalent metal cation</name>
        <dbReference type="ChEBI" id="CHEBI:60240"/>
        <label>1</label>
    </ligand>
</feature>
<comment type="caution">
    <text evidence="5">The sequence shown here is derived from an EMBL/GenBank/DDBJ whole genome shotgun (WGS) entry which is preliminary data.</text>
</comment>
<dbReference type="PANTHER" id="PTHR46124">
    <property type="entry name" value="D-AMINOACYL-TRNA DEACYLASE"/>
    <property type="match status" value="1"/>
</dbReference>
<dbReference type="PANTHER" id="PTHR46124:SF2">
    <property type="entry name" value="D-AMINOACYL-TRNA DEACYLASE"/>
    <property type="match status" value="1"/>
</dbReference>
<dbReference type="PROSITE" id="PS01090">
    <property type="entry name" value="TATD_2"/>
    <property type="match status" value="1"/>
</dbReference>
<dbReference type="GO" id="GO:0016788">
    <property type="term" value="F:hydrolase activity, acting on ester bonds"/>
    <property type="evidence" value="ECO:0007669"/>
    <property type="project" value="InterPro"/>
</dbReference>
<reference evidence="5 6" key="1">
    <citation type="submission" date="2018-02" db="EMBL/GenBank/DDBJ databases">
        <title>novel marine gammaproteobacteria from coastal saline agro ecosystem.</title>
        <authorList>
            <person name="Krishnan R."/>
            <person name="Ramesh Kumar N."/>
        </authorList>
    </citation>
    <scope>NUCLEOTIDE SEQUENCE [LARGE SCALE GENOMIC DNA]</scope>
    <source>
        <strain evidence="5 6">228</strain>
    </source>
</reference>
<dbReference type="SUPFAM" id="SSF51556">
    <property type="entry name" value="Metallo-dependent hydrolases"/>
    <property type="match status" value="1"/>
</dbReference>
<evidence type="ECO:0000256" key="2">
    <source>
        <dbReference type="ARBA" id="ARBA00022723"/>
    </source>
</evidence>
<feature type="binding site" evidence="4">
    <location>
        <position position="7"/>
    </location>
    <ligand>
        <name>a divalent metal cation</name>
        <dbReference type="ChEBI" id="CHEBI:60240"/>
        <label>1</label>
    </ligand>
</feature>
<protein>
    <submittedName>
        <fullName evidence="5">Hydrolase TatD</fullName>
    </submittedName>
</protein>
<dbReference type="Gene3D" id="3.20.20.140">
    <property type="entry name" value="Metal-dependent hydrolases"/>
    <property type="match status" value="1"/>
</dbReference>